<protein>
    <submittedName>
        <fullName evidence="1">Uncharacterized protein</fullName>
    </submittedName>
</protein>
<dbReference type="AlphaFoldDB" id="A0A4R2R8R6"/>
<reference evidence="1 2" key="1">
    <citation type="submission" date="2019-03" db="EMBL/GenBank/DDBJ databases">
        <title>Genomic Encyclopedia of Type Strains, Phase IV (KMG-IV): sequencing the most valuable type-strain genomes for metagenomic binning, comparative biology and taxonomic classification.</title>
        <authorList>
            <person name="Goeker M."/>
        </authorList>
    </citation>
    <scope>NUCLEOTIDE SEQUENCE [LARGE SCALE GENOMIC DNA]</scope>
    <source>
        <strain evidence="1 2">DSM 24766</strain>
    </source>
</reference>
<dbReference type="RefSeq" id="WP_207904450.1">
    <property type="nucleotide sequence ID" value="NZ_SLXU01000028.1"/>
</dbReference>
<evidence type="ECO:0000313" key="2">
    <source>
        <dbReference type="Proteomes" id="UP000295050"/>
    </source>
</evidence>
<keyword evidence="2" id="KW-1185">Reference proteome</keyword>
<organism evidence="1 2">
    <name type="scientific">Rhodovulum bhavnagarense</name>
    <dbReference type="NCBI Taxonomy" id="992286"/>
    <lineage>
        <taxon>Bacteria</taxon>
        <taxon>Pseudomonadati</taxon>
        <taxon>Pseudomonadota</taxon>
        <taxon>Alphaproteobacteria</taxon>
        <taxon>Rhodobacterales</taxon>
        <taxon>Paracoccaceae</taxon>
        <taxon>Rhodovulum</taxon>
    </lineage>
</organism>
<proteinExistence type="predicted"/>
<accession>A0A4R2R8R6</accession>
<dbReference type="EMBL" id="SLXU01000028">
    <property type="protein sequence ID" value="TCP58418.1"/>
    <property type="molecule type" value="Genomic_DNA"/>
</dbReference>
<gene>
    <name evidence="1" type="ORF">EV663_12812</name>
</gene>
<dbReference type="Proteomes" id="UP000295050">
    <property type="component" value="Unassembled WGS sequence"/>
</dbReference>
<sequence>LYEQAVIRDVPVLGEDKTLDLSFDKPFEVAEVTISFPGGVPPLTIQPMPGLDADALPGLPLDHGADVPAPAGVIETEESGEDSLKGQAGQDDELAGGTGLWGKAAIRAPEAASSPGKIAAADLLFGGQGGGLFFGVQGQDGQVTDTFGGAELIADFNAAGNGLPPAADLSGAEEHLWSFMDRVAALWKNDAPLHLAEGGNPTLPQDDPDEVEINIWEREDDF</sequence>
<comment type="caution">
    <text evidence="1">The sequence shown here is derived from an EMBL/GenBank/DDBJ whole genome shotgun (WGS) entry which is preliminary data.</text>
</comment>
<name>A0A4R2R8R6_9RHOB</name>
<evidence type="ECO:0000313" key="1">
    <source>
        <dbReference type="EMBL" id="TCP58418.1"/>
    </source>
</evidence>
<feature type="non-terminal residue" evidence="1">
    <location>
        <position position="1"/>
    </location>
</feature>